<feature type="domain" description="Response regulatory" evidence="6">
    <location>
        <begin position="2"/>
        <end position="126"/>
    </location>
</feature>
<dbReference type="GO" id="GO:0003677">
    <property type="term" value="F:DNA binding"/>
    <property type="evidence" value="ECO:0007669"/>
    <property type="project" value="UniProtKB-KW"/>
</dbReference>
<accession>A0A2Z5TMH0</accession>
<dbReference type="Gene3D" id="2.40.50.1020">
    <property type="entry name" value="LytTr DNA-binding domain"/>
    <property type="match status" value="1"/>
</dbReference>
<comment type="function">
    <text evidence="4">Required for high-level post-exponential phase expression of a series of secreted proteins.</text>
</comment>
<organism evidence="8 9">
    <name type="scientific">Streptococcus ruminantium</name>
    <dbReference type="NCBI Taxonomy" id="1917441"/>
    <lineage>
        <taxon>Bacteria</taxon>
        <taxon>Bacillati</taxon>
        <taxon>Bacillota</taxon>
        <taxon>Bacilli</taxon>
        <taxon>Lactobacillales</taxon>
        <taxon>Streptococcaceae</taxon>
        <taxon>Streptococcus</taxon>
    </lineage>
</organism>
<gene>
    <name evidence="8" type="ORF">SR187_4545</name>
</gene>
<proteinExistence type="predicted"/>
<dbReference type="Proteomes" id="UP000269331">
    <property type="component" value="Chromosome"/>
</dbReference>
<keyword evidence="2" id="KW-0902">Two-component regulatory system</keyword>
<dbReference type="InterPro" id="IPR007492">
    <property type="entry name" value="LytTR_DNA-bd_dom"/>
</dbReference>
<dbReference type="KEGG" id="srq:SR187_4545"/>
<evidence type="ECO:0000259" key="7">
    <source>
        <dbReference type="PROSITE" id="PS50930"/>
    </source>
</evidence>
<dbReference type="Pfam" id="PF04397">
    <property type="entry name" value="LytTR"/>
    <property type="match status" value="1"/>
</dbReference>
<evidence type="ECO:0000256" key="1">
    <source>
        <dbReference type="ARBA" id="ARBA00022490"/>
    </source>
</evidence>
<dbReference type="GO" id="GO:0000156">
    <property type="term" value="F:phosphorelay response regulator activity"/>
    <property type="evidence" value="ECO:0007669"/>
    <property type="project" value="InterPro"/>
</dbReference>
<sequence length="245" mass="28494">MNIFVLEDDIIQQTRIEKVLNNLLEKHKIEPKKLIISGKPEQLIASVEEKGAHQLFFLDIEIRSEELKGLKVAKQIRDIDPYAIIIFVTTHSEFMPLSFRYQVSALDYIEKELATKEFESRIETALLYAVSKDSKTVAEDSFYFKSKYAQVQYPFDEVYYVETSPRPHRVILYTRTDCMEFTASLSDILKQEKRLVQCHRSFLINPANVSKIDRQAKVVYFPNGTHCLVARKKLDVTLATIDQLH</sequence>
<reference evidence="8 9" key="1">
    <citation type="journal article" date="2018" name="Genome Biol. Evol.">
        <title>Complete Genome Sequence of Streptococcus ruminantium sp. nov. GUT-187T (=DSM 104980T =JCM 31869T), the Type Strain of S. ruminantium, and Comparison with Genome Sequences of Streptococcus suis Strains.</title>
        <authorList>
            <person name="Tohya M."/>
            <person name="Sekizaki T."/>
            <person name="Miyoshi-Akiyama T."/>
        </authorList>
    </citation>
    <scope>NUCLEOTIDE SEQUENCE [LARGE SCALE GENOMIC DNA]</scope>
    <source>
        <strain evidence="8 9">GUT187T</strain>
    </source>
</reference>
<evidence type="ECO:0000256" key="5">
    <source>
        <dbReference type="PROSITE-ProRule" id="PRU00169"/>
    </source>
</evidence>
<dbReference type="GeneID" id="52229465"/>
<dbReference type="InterPro" id="IPR011006">
    <property type="entry name" value="CheY-like_superfamily"/>
</dbReference>
<feature type="modified residue" description="4-aspartylphosphate" evidence="5">
    <location>
        <position position="59"/>
    </location>
</feature>
<dbReference type="Gene3D" id="3.40.50.2300">
    <property type="match status" value="1"/>
</dbReference>
<dbReference type="CDD" id="cd17533">
    <property type="entry name" value="REC_LytTR_AgrA-like"/>
    <property type="match status" value="1"/>
</dbReference>
<evidence type="ECO:0000259" key="6">
    <source>
        <dbReference type="PROSITE" id="PS50110"/>
    </source>
</evidence>
<evidence type="ECO:0000256" key="3">
    <source>
        <dbReference type="ARBA" id="ARBA00023159"/>
    </source>
</evidence>
<evidence type="ECO:0000256" key="4">
    <source>
        <dbReference type="ARBA" id="ARBA00037164"/>
    </source>
</evidence>
<evidence type="ECO:0000313" key="9">
    <source>
        <dbReference type="Proteomes" id="UP000269331"/>
    </source>
</evidence>
<dbReference type="PROSITE" id="PS50930">
    <property type="entry name" value="HTH_LYTTR"/>
    <property type="match status" value="1"/>
</dbReference>
<dbReference type="SMART" id="SM00448">
    <property type="entry name" value="REC"/>
    <property type="match status" value="1"/>
</dbReference>
<dbReference type="PANTHER" id="PTHR37299">
    <property type="entry name" value="TRANSCRIPTIONAL REGULATOR-RELATED"/>
    <property type="match status" value="1"/>
</dbReference>
<dbReference type="EMBL" id="AP018400">
    <property type="protein sequence ID" value="BBA92517.1"/>
    <property type="molecule type" value="Genomic_DNA"/>
</dbReference>
<dbReference type="InterPro" id="IPR001789">
    <property type="entry name" value="Sig_transdc_resp-reg_receiver"/>
</dbReference>
<dbReference type="PANTHER" id="PTHR37299:SF3">
    <property type="entry name" value="STAGE 0 SPORULATION PROTEIN A HOMOLOG"/>
    <property type="match status" value="1"/>
</dbReference>
<dbReference type="InterPro" id="IPR046947">
    <property type="entry name" value="LytR-like"/>
</dbReference>
<dbReference type="PROSITE" id="PS50110">
    <property type="entry name" value="RESPONSE_REGULATORY"/>
    <property type="match status" value="1"/>
</dbReference>
<evidence type="ECO:0000313" key="8">
    <source>
        <dbReference type="EMBL" id="BBA92517.1"/>
    </source>
</evidence>
<dbReference type="SUPFAM" id="SSF52172">
    <property type="entry name" value="CheY-like"/>
    <property type="match status" value="1"/>
</dbReference>
<feature type="domain" description="HTH LytTR-type" evidence="7">
    <location>
        <begin position="142"/>
        <end position="234"/>
    </location>
</feature>
<dbReference type="RefSeq" id="WP_120171637.1">
    <property type="nucleotide sequence ID" value="NZ_AP018400.1"/>
</dbReference>
<protein>
    <submittedName>
        <fullName evidence="8">DNA-binding response regulator</fullName>
    </submittedName>
</protein>
<dbReference type="Pfam" id="PF00072">
    <property type="entry name" value="Response_reg"/>
    <property type="match status" value="1"/>
</dbReference>
<evidence type="ECO:0000256" key="2">
    <source>
        <dbReference type="ARBA" id="ARBA00023012"/>
    </source>
</evidence>
<keyword evidence="1" id="KW-0963">Cytoplasm</keyword>
<dbReference type="OrthoDB" id="9809318at2"/>
<keyword evidence="8" id="KW-0238">DNA-binding</keyword>
<dbReference type="SMART" id="SM00850">
    <property type="entry name" value="LytTR"/>
    <property type="match status" value="1"/>
</dbReference>
<name>A0A2Z5TMH0_9STRE</name>
<dbReference type="AlphaFoldDB" id="A0A2Z5TMH0"/>
<keyword evidence="3" id="KW-0010">Activator</keyword>
<keyword evidence="5" id="KW-0597">Phosphoprotein</keyword>